<dbReference type="Proteomes" id="UP000178129">
    <property type="component" value="Unassembled WGS sequence"/>
</dbReference>
<dbReference type="STRING" id="914237.A0A1E1K6M9"/>
<evidence type="ECO:0000313" key="3">
    <source>
        <dbReference type="EMBL" id="CZS93739.1"/>
    </source>
</evidence>
<keyword evidence="4" id="KW-1185">Reference proteome</keyword>
<proteinExistence type="predicted"/>
<dbReference type="PROSITE" id="PS00028">
    <property type="entry name" value="ZINC_FINGER_C2H2_1"/>
    <property type="match status" value="1"/>
</dbReference>
<name>A0A1E1K6M9_9HELO</name>
<feature type="compositionally biased region" description="Basic and acidic residues" evidence="1">
    <location>
        <begin position="700"/>
        <end position="730"/>
    </location>
</feature>
<evidence type="ECO:0000256" key="1">
    <source>
        <dbReference type="SAM" id="MobiDB-lite"/>
    </source>
</evidence>
<dbReference type="AlphaFoldDB" id="A0A1E1K6M9"/>
<dbReference type="InterPro" id="IPR013087">
    <property type="entry name" value="Znf_C2H2_type"/>
</dbReference>
<comment type="caution">
    <text evidence="3">The sequence shown here is derived from an EMBL/GenBank/DDBJ whole genome shotgun (WGS) entry which is preliminary data.</text>
</comment>
<accession>A0A1E1K6M9</accession>
<feature type="domain" description="C2H2-type" evidence="2">
    <location>
        <begin position="601"/>
        <end position="623"/>
    </location>
</feature>
<feature type="region of interest" description="Disordered" evidence="1">
    <location>
        <begin position="766"/>
        <end position="836"/>
    </location>
</feature>
<feature type="region of interest" description="Disordered" evidence="1">
    <location>
        <begin position="675"/>
        <end position="748"/>
    </location>
</feature>
<evidence type="ECO:0000313" key="4">
    <source>
        <dbReference type="Proteomes" id="UP000178129"/>
    </source>
</evidence>
<feature type="region of interest" description="Disordered" evidence="1">
    <location>
        <begin position="1"/>
        <end position="38"/>
    </location>
</feature>
<gene>
    <name evidence="3" type="ORF">RCO7_09439</name>
</gene>
<feature type="compositionally biased region" description="Polar residues" evidence="1">
    <location>
        <begin position="797"/>
        <end position="808"/>
    </location>
</feature>
<sequence>MAVTYWRSQPPDSISYQNDGTTPEPSSTVRVRRRSRDAIPPGSVAARIKLLQSFKLLLPGESGALTSRRAREDSLSGYGRRLIQRFGNPAFQSAQPDQDTQVEDKHSYLGLNIARSKLEEEYDLSDSLTRYSRSPGISGQIDRRTDTRTRYDAVSLRGALSRMESLLPASLRDHSPDLDVLKEIDSLGNQSQHVSPISIFPSSAKKHNAGMFSGQIKTRRSRFSDPEATIATTSTMRRQNVRDLFDDFGIQRPAGLASREVSRYIGEPTYSTEQQTLCHLCSWSSSQDSVKCWRCNHRFCVQCKAHTSQLPTKERNLDYGIQNKQQPGFQKIVSKPKENRVEHDPMKHLTRPSRTQIQYAIMRKPSSSPIMFPDSQDPPIPQKSPIKTHSVQQEGQAPGPVHVPSGHKTATSVKESPFLIADMKSRHSLQLFSVDMRVETHHIAHNHHSRHSERQWLLDYTSTIPSENLSCDSHVSSVTYHSEPSHNASAFPRRKPRHRVPECTDNGYVADTSRAEEAVDIQSCCNSQSSKHYPCTAQPSGSGYSHATCTASGLDSAPSHGRKRDFVATHDVPEYVRCRGYPRKGHARHRSPISTGIVGECQHCLDDYRCEACQSTHHSVHHHHKPRKVTLEFPEEHDPLNTEKPLITGHESQSVQPHYSKVHHQHELDPNVKREHASEMLAQSRDPPKPPPLPQMVSNRKKEDIKSAKQFDESRKTKVEKIKEVTEPPPKEYTPSSQRTLAEHPTFEASAKLTNGISYMIPSSEYDHDQIHSRRSSSSPSRKHPVDGPNRIAEIPSSVSPQTQTSHPGSERASRKLALPSFIKEKRKERNQSSVEVLKHRPLSHREDLQKIQPNCTEQINLPRHSGVAEIAQKLRRISNPQAECYPYAKRTSGISSRGGGRSKQKRIRKLKLKIVDWSPKGRKKAGEEHCLSDDDVVSEIESYKPGQRVTTAEAEGDFDWADDSRVEPGSEYRLSVDEVVLDQMVRDSGRFHELRSESEHEPNLSVDIAARKLERECERERESIHDCVWKMRFEELRRKTRDGDGDAGLGIMGVTVLVHLKGREDLIATAESWTGGQLKV</sequence>
<reference evidence="4" key="1">
    <citation type="submission" date="2016-03" db="EMBL/GenBank/DDBJ databases">
        <authorList>
            <person name="Ploux O."/>
        </authorList>
    </citation>
    <scope>NUCLEOTIDE SEQUENCE [LARGE SCALE GENOMIC DNA]</scope>
    <source>
        <strain evidence="4">UK7</strain>
    </source>
</reference>
<dbReference type="InParanoid" id="A0A1E1K6M9"/>
<feature type="compositionally biased region" description="Polar residues" evidence="1">
    <location>
        <begin position="385"/>
        <end position="395"/>
    </location>
</feature>
<protein>
    <recommendedName>
        <fullName evidence="2">C2H2-type domain-containing protein</fullName>
    </recommendedName>
</protein>
<evidence type="ECO:0000259" key="2">
    <source>
        <dbReference type="PROSITE" id="PS00028"/>
    </source>
</evidence>
<organism evidence="3 4">
    <name type="scientific">Rhynchosporium graminicola</name>
    <dbReference type="NCBI Taxonomy" id="2792576"/>
    <lineage>
        <taxon>Eukaryota</taxon>
        <taxon>Fungi</taxon>
        <taxon>Dikarya</taxon>
        <taxon>Ascomycota</taxon>
        <taxon>Pezizomycotina</taxon>
        <taxon>Leotiomycetes</taxon>
        <taxon>Helotiales</taxon>
        <taxon>Ploettnerulaceae</taxon>
        <taxon>Rhynchosporium</taxon>
    </lineage>
</organism>
<feature type="compositionally biased region" description="Polar residues" evidence="1">
    <location>
        <begin position="1"/>
        <end position="25"/>
    </location>
</feature>
<dbReference type="EMBL" id="FJUW01000007">
    <property type="protein sequence ID" value="CZS93739.1"/>
    <property type="molecule type" value="Genomic_DNA"/>
</dbReference>
<feature type="region of interest" description="Disordered" evidence="1">
    <location>
        <begin position="366"/>
        <end position="409"/>
    </location>
</feature>